<keyword evidence="2 9" id="KW-0349">Heme</keyword>
<dbReference type="Pfam" id="PF00067">
    <property type="entry name" value="p450"/>
    <property type="match status" value="1"/>
</dbReference>
<keyword evidence="5 11" id="KW-1133">Transmembrane helix</keyword>
<evidence type="ECO:0000256" key="5">
    <source>
        <dbReference type="ARBA" id="ARBA00022989"/>
    </source>
</evidence>
<dbReference type="GO" id="GO:0005506">
    <property type="term" value="F:iron ion binding"/>
    <property type="evidence" value="ECO:0007669"/>
    <property type="project" value="InterPro"/>
</dbReference>
<dbReference type="EMBL" id="JAMRDG010000001">
    <property type="protein sequence ID" value="KAJ3700470.1"/>
    <property type="molecule type" value="Genomic_DNA"/>
</dbReference>
<comment type="subcellular location">
    <subcellularLocation>
        <location evidence="1">Membrane</location>
        <topology evidence="1">Single-pass membrane protein</topology>
    </subcellularLocation>
</comment>
<dbReference type="GO" id="GO:0016705">
    <property type="term" value="F:oxidoreductase activity, acting on paired donors, with incorporation or reduction of molecular oxygen"/>
    <property type="evidence" value="ECO:0007669"/>
    <property type="project" value="InterPro"/>
</dbReference>
<dbReference type="PRINTS" id="PR00463">
    <property type="entry name" value="EP450I"/>
</dbReference>
<evidence type="ECO:0000313" key="13">
    <source>
        <dbReference type="Proteomes" id="UP001210211"/>
    </source>
</evidence>
<evidence type="ECO:0000256" key="6">
    <source>
        <dbReference type="ARBA" id="ARBA00023002"/>
    </source>
</evidence>
<dbReference type="CDD" id="cd11072">
    <property type="entry name" value="CYP71-like"/>
    <property type="match status" value="1"/>
</dbReference>
<feature type="binding site" description="axial binding residue" evidence="9">
    <location>
        <position position="450"/>
    </location>
    <ligand>
        <name>heme</name>
        <dbReference type="ChEBI" id="CHEBI:30413"/>
    </ligand>
    <ligandPart>
        <name>Fe</name>
        <dbReference type="ChEBI" id="CHEBI:18248"/>
    </ligandPart>
</feature>
<evidence type="ECO:0000256" key="4">
    <source>
        <dbReference type="ARBA" id="ARBA00022723"/>
    </source>
</evidence>
<dbReference type="FunFam" id="1.10.630.10:FF:000054">
    <property type="entry name" value="Cytochrome P450 84A1"/>
    <property type="match status" value="1"/>
</dbReference>
<dbReference type="SUPFAM" id="SSF48264">
    <property type="entry name" value="Cytochrome P450"/>
    <property type="match status" value="1"/>
</dbReference>
<accession>A0AAD5ZMC9</accession>
<evidence type="ECO:0000313" key="12">
    <source>
        <dbReference type="EMBL" id="KAJ3700470.1"/>
    </source>
</evidence>
<dbReference type="PANTHER" id="PTHR47945">
    <property type="entry name" value="CYTOCHROME P450 84A1-RELATED"/>
    <property type="match status" value="1"/>
</dbReference>
<dbReference type="InterPro" id="IPR053062">
    <property type="entry name" value="CYP450_84A"/>
</dbReference>
<dbReference type="PRINTS" id="PR00385">
    <property type="entry name" value="P450"/>
</dbReference>
<dbReference type="InterPro" id="IPR036396">
    <property type="entry name" value="Cyt_P450_sf"/>
</dbReference>
<dbReference type="GO" id="GO:0016020">
    <property type="term" value="C:membrane"/>
    <property type="evidence" value="ECO:0007669"/>
    <property type="project" value="UniProtKB-SubCell"/>
</dbReference>
<keyword evidence="10" id="KW-0503">Monooxygenase</keyword>
<keyword evidence="8 11" id="KW-0472">Membrane</keyword>
<dbReference type="InterPro" id="IPR001128">
    <property type="entry name" value="Cyt_P450"/>
</dbReference>
<dbReference type="PROSITE" id="PS00086">
    <property type="entry name" value="CYTOCHROME_P450"/>
    <property type="match status" value="1"/>
</dbReference>
<proteinExistence type="inferred from homology"/>
<keyword evidence="6 10" id="KW-0560">Oxidoreductase</keyword>
<name>A0AAD5ZMC9_9POAL</name>
<sequence>MDGIQYPWLLSIIFFTLITIFKFLLDRHKGQFPPGPLKLPIIGNMLMMGELTHRGLAALSERYGGLIYLRLGFLHAFAISSPQMAREVLQVQDTVFSNRPATIAITYLTYSRADMAFAHYGPFWRQMRKLCVIKLFSRKRAESWASVRDEVDSMICYVANATPDTAVNLGELIFNLTTNITFRAAFGAQGNEDQEKFTSILQEFSKLFGTFNIGDFIPWFGWMDLQGINKRLKAARASLDRFIDKIIDEHVRNPKGGDDINADMVDDMLAFLVESKDRKGAEGGDDLQNSLRLTRDNIKAIIMDVMFGGTETVASAIEWAMSELMKNPDDMRQLQAELTSTIGLDRKVQEADLDTLPFLKCVVKETLRLHPPIPLLLHETAEDCFVAGYFIPKRSRIMINVFAIGRDKSSWKDAEAFRPSRFSTMRDSAGKDFKGNYFEFLPFGSGRRSCPGMQLGLHTLELAVAQLAHCFNWNLPKGIKPSELDMSDVFGLTAPRAVRLSVVPTPRLNCPLYSLVN</sequence>
<dbReference type="Gene3D" id="1.10.630.10">
    <property type="entry name" value="Cytochrome P450"/>
    <property type="match status" value="1"/>
</dbReference>
<comment type="caution">
    <text evidence="12">The sequence shown here is derived from an EMBL/GenBank/DDBJ whole genome shotgun (WGS) entry which is preliminary data.</text>
</comment>
<dbReference type="Proteomes" id="UP001210211">
    <property type="component" value="Unassembled WGS sequence"/>
</dbReference>
<dbReference type="GO" id="GO:0004497">
    <property type="term" value="F:monooxygenase activity"/>
    <property type="evidence" value="ECO:0007669"/>
    <property type="project" value="UniProtKB-KW"/>
</dbReference>
<evidence type="ECO:0000256" key="10">
    <source>
        <dbReference type="RuleBase" id="RU000461"/>
    </source>
</evidence>
<evidence type="ECO:0000256" key="9">
    <source>
        <dbReference type="PIRSR" id="PIRSR602401-1"/>
    </source>
</evidence>
<reference evidence="12 13" key="1">
    <citation type="journal article" date="2022" name="Cell">
        <title>Repeat-based holocentromeres influence genome architecture and karyotype evolution.</title>
        <authorList>
            <person name="Hofstatter P.G."/>
            <person name="Thangavel G."/>
            <person name="Lux T."/>
            <person name="Neumann P."/>
            <person name="Vondrak T."/>
            <person name="Novak P."/>
            <person name="Zhang M."/>
            <person name="Costa L."/>
            <person name="Castellani M."/>
            <person name="Scott A."/>
            <person name="Toegelov H."/>
            <person name="Fuchs J."/>
            <person name="Mata-Sucre Y."/>
            <person name="Dias Y."/>
            <person name="Vanzela A.L.L."/>
            <person name="Huettel B."/>
            <person name="Almeida C.C.S."/>
            <person name="Simkova H."/>
            <person name="Souza G."/>
            <person name="Pedrosa-Harand A."/>
            <person name="Macas J."/>
            <person name="Mayer K.F.X."/>
            <person name="Houben A."/>
            <person name="Marques A."/>
        </authorList>
    </citation>
    <scope>NUCLEOTIDE SEQUENCE [LARGE SCALE GENOMIC DNA]</scope>
    <source>
        <strain evidence="12">RhyTen1mFocal</strain>
    </source>
</reference>
<keyword evidence="3 11" id="KW-0812">Transmembrane</keyword>
<protein>
    <submittedName>
        <fullName evidence="12">Uncharacterized protein</fullName>
    </submittedName>
</protein>
<dbReference type="InterPro" id="IPR002401">
    <property type="entry name" value="Cyt_P450_E_grp-I"/>
</dbReference>
<organism evidence="12 13">
    <name type="scientific">Rhynchospora tenuis</name>
    <dbReference type="NCBI Taxonomy" id="198213"/>
    <lineage>
        <taxon>Eukaryota</taxon>
        <taxon>Viridiplantae</taxon>
        <taxon>Streptophyta</taxon>
        <taxon>Embryophyta</taxon>
        <taxon>Tracheophyta</taxon>
        <taxon>Spermatophyta</taxon>
        <taxon>Magnoliopsida</taxon>
        <taxon>Liliopsida</taxon>
        <taxon>Poales</taxon>
        <taxon>Cyperaceae</taxon>
        <taxon>Cyperoideae</taxon>
        <taxon>Rhynchosporeae</taxon>
        <taxon>Rhynchospora</taxon>
    </lineage>
</organism>
<gene>
    <name evidence="12" type="ORF">LUZ61_004175</name>
</gene>
<dbReference type="PANTHER" id="PTHR47945:SF5">
    <property type="entry name" value="CYTOCHROME P450 84A1-RELATED"/>
    <property type="match status" value="1"/>
</dbReference>
<evidence type="ECO:0000256" key="7">
    <source>
        <dbReference type="ARBA" id="ARBA00023004"/>
    </source>
</evidence>
<evidence type="ECO:0000256" key="2">
    <source>
        <dbReference type="ARBA" id="ARBA00022617"/>
    </source>
</evidence>
<keyword evidence="4 9" id="KW-0479">Metal-binding</keyword>
<dbReference type="GO" id="GO:0020037">
    <property type="term" value="F:heme binding"/>
    <property type="evidence" value="ECO:0007669"/>
    <property type="project" value="InterPro"/>
</dbReference>
<evidence type="ECO:0000256" key="11">
    <source>
        <dbReference type="SAM" id="Phobius"/>
    </source>
</evidence>
<evidence type="ECO:0000256" key="3">
    <source>
        <dbReference type="ARBA" id="ARBA00022692"/>
    </source>
</evidence>
<evidence type="ECO:0000256" key="8">
    <source>
        <dbReference type="ARBA" id="ARBA00023136"/>
    </source>
</evidence>
<evidence type="ECO:0000256" key="1">
    <source>
        <dbReference type="ARBA" id="ARBA00004167"/>
    </source>
</evidence>
<dbReference type="InterPro" id="IPR017972">
    <property type="entry name" value="Cyt_P450_CS"/>
</dbReference>
<keyword evidence="13" id="KW-1185">Reference proteome</keyword>
<comment type="cofactor">
    <cofactor evidence="9">
        <name>heme</name>
        <dbReference type="ChEBI" id="CHEBI:30413"/>
    </cofactor>
</comment>
<dbReference type="AlphaFoldDB" id="A0AAD5ZMC9"/>
<comment type="similarity">
    <text evidence="10">Belongs to the cytochrome P450 family.</text>
</comment>
<keyword evidence="7 9" id="KW-0408">Iron</keyword>
<feature type="transmembrane region" description="Helical" evidence="11">
    <location>
        <begin position="6"/>
        <end position="25"/>
    </location>
</feature>